<dbReference type="InterPro" id="IPR027417">
    <property type="entry name" value="P-loop_NTPase"/>
</dbReference>
<dbReference type="PANTHER" id="PTHR31153:SF1">
    <property type="entry name" value="CALMODULIN CALCIUM-DEPENDENT NAD KINASE"/>
    <property type="match status" value="1"/>
</dbReference>
<gene>
    <name evidence="6" type="ORF">PAPYR_9792</name>
</gene>
<protein>
    <submittedName>
        <fullName evidence="6">Zeta toxin</fullName>
    </submittedName>
</protein>
<evidence type="ECO:0000313" key="7">
    <source>
        <dbReference type="Proteomes" id="UP001141327"/>
    </source>
</evidence>
<keyword evidence="3" id="KW-1133">Transmembrane helix</keyword>
<keyword evidence="4" id="KW-0732">Signal</keyword>
<evidence type="ECO:0000256" key="1">
    <source>
        <dbReference type="ARBA" id="ARBA00022741"/>
    </source>
</evidence>
<dbReference type="InterPro" id="IPR044802">
    <property type="entry name" value="NADKc-like"/>
</dbReference>
<accession>A0ABQ8U7K6</accession>
<dbReference type="PANTHER" id="PTHR31153">
    <property type="entry name" value="CALMODULIN CALCIUM-DEPENDENT NAD KINASE"/>
    <property type="match status" value="1"/>
</dbReference>
<evidence type="ECO:0000259" key="5">
    <source>
        <dbReference type="Pfam" id="PF06414"/>
    </source>
</evidence>
<dbReference type="Pfam" id="PF06414">
    <property type="entry name" value="Zeta_toxin"/>
    <property type="match status" value="1"/>
</dbReference>
<proteinExistence type="predicted"/>
<comment type="caution">
    <text evidence="6">The sequence shown here is derived from an EMBL/GenBank/DDBJ whole genome shotgun (WGS) entry which is preliminary data.</text>
</comment>
<keyword evidence="3" id="KW-0812">Transmembrane</keyword>
<evidence type="ECO:0000256" key="2">
    <source>
        <dbReference type="ARBA" id="ARBA00022840"/>
    </source>
</evidence>
<reference evidence="6" key="1">
    <citation type="journal article" date="2022" name="bioRxiv">
        <title>Genomics of Preaxostyla Flagellates Illuminates Evolutionary Transitions and the Path Towards Mitochondrial Loss.</title>
        <authorList>
            <person name="Novak L.V.F."/>
            <person name="Treitli S.C."/>
            <person name="Pyrih J."/>
            <person name="Halakuc P."/>
            <person name="Pipaliya S.V."/>
            <person name="Vacek V."/>
            <person name="Brzon O."/>
            <person name="Soukal P."/>
            <person name="Eme L."/>
            <person name="Dacks J.B."/>
            <person name="Karnkowska A."/>
            <person name="Elias M."/>
            <person name="Hampl V."/>
        </authorList>
    </citation>
    <scope>NUCLEOTIDE SEQUENCE</scope>
    <source>
        <strain evidence="6">RCP-MX</strain>
    </source>
</reference>
<evidence type="ECO:0000256" key="4">
    <source>
        <dbReference type="SAM" id="SignalP"/>
    </source>
</evidence>
<dbReference type="Proteomes" id="UP001141327">
    <property type="component" value="Unassembled WGS sequence"/>
</dbReference>
<keyword evidence="7" id="KW-1185">Reference proteome</keyword>
<feature type="chain" id="PRO_5045278466" evidence="4">
    <location>
        <begin position="17"/>
        <end position="327"/>
    </location>
</feature>
<name>A0ABQ8U7K6_9EUKA</name>
<keyword evidence="1" id="KW-0547">Nucleotide-binding</keyword>
<keyword evidence="2" id="KW-0067">ATP-binding</keyword>
<evidence type="ECO:0000313" key="6">
    <source>
        <dbReference type="EMBL" id="KAJ4455323.1"/>
    </source>
</evidence>
<keyword evidence="3" id="KW-0472">Membrane</keyword>
<dbReference type="Gene3D" id="3.40.50.300">
    <property type="entry name" value="P-loop containing nucleotide triphosphate hydrolases"/>
    <property type="match status" value="1"/>
</dbReference>
<dbReference type="SUPFAM" id="SSF52540">
    <property type="entry name" value="P-loop containing nucleoside triphosphate hydrolases"/>
    <property type="match status" value="1"/>
</dbReference>
<sequence>MIRAFLLIVALGAALGDDNEYENIKKKFFAPCVSQDSPMLVMLGGGSASGKSSAVPLLTEMGYIPANSTHIDPDEVMGMLPGYQAAVAQRDPCAATTYHEVSSTYAKRLLDDALALRYHIVYDGTMSSYNSSVASINKGLQKGYRVAMAGVFCPTAEAAHRSIVRANATGRYVPLSIIFSSHHGYAQNFMPYASLLNASYLFDTTTPAGGQGTQPLRTVFRTLASGSPTFEINWSSLSRLVDEARLTMDDLQASLSPADEAAYKSLAARCGLPPDGTPLPFPAWAWVIIVVGVALLCASATFLGGCLVGCRWKRHPGTTESPSAPLL</sequence>
<feature type="transmembrane region" description="Helical" evidence="3">
    <location>
        <begin position="283"/>
        <end position="308"/>
    </location>
</feature>
<dbReference type="EMBL" id="JAPMOS010000112">
    <property type="protein sequence ID" value="KAJ4455323.1"/>
    <property type="molecule type" value="Genomic_DNA"/>
</dbReference>
<feature type="domain" description="Zeta toxin" evidence="5">
    <location>
        <begin position="32"/>
        <end position="189"/>
    </location>
</feature>
<evidence type="ECO:0000256" key="3">
    <source>
        <dbReference type="SAM" id="Phobius"/>
    </source>
</evidence>
<dbReference type="InterPro" id="IPR010488">
    <property type="entry name" value="Zeta_toxin_domain"/>
</dbReference>
<organism evidence="6 7">
    <name type="scientific">Paratrimastix pyriformis</name>
    <dbReference type="NCBI Taxonomy" id="342808"/>
    <lineage>
        <taxon>Eukaryota</taxon>
        <taxon>Metamonada</taxon>
        <taxon>Preaxostyla</taxon>
        <taxon>Paratrimastigidae</taxon>
        <taxon>Paratrimastix</taxon>
    </lineage>
</organism>
<feature type="signal peptide" evidence="4">
    <location>
        <begin position="1"/>
        <end position="16"/>
    </location>
</feature>